<evidence type="ECO:0000313" key="2">
    <source>
        <dbReference type="Proteomes" id="UP000593702"/>
    </source>
</evidence>
<reference evidence="1 2" key="1">
    <citation type="submission" date="2015-04" db="EMBL/GenBank/DDBJ databases">
        <title>Diachasmimorpha longicaudata entomopoxvirus genome.</title>
        <authorList>
            <person name="Coffman K.A."/>
            <person name="Burke G.R."/>
        </authorList>
    </citation>
    <scope>NUCLEOTIDE SEQUENCE [LARGE SCALE GENOMIC DNA]</scope>
</reference>
<accession>A0A7R5WMI2</accession>
<name>A0A7R5WMI2_9POXV</name>
<gene>
    <name evidence="1" type="ORF">DLEV_093</name>
</gene>
<keyword evidence="2" id="KW-1185">Reference proteome</keyword>
<evidence type="ECO:0000313" key="1">
    <source>
        <dbReference type="EMBL" id="AKS26384.1"/>
    </source>
</evidence>
<proteinExistence type="predicted"/>
<sequence length="184" mass="21818">MFLIRTYHKFDDGIYSLHLVLNQAMLYIRACDIGKVLKIKNLSANLPQEEHVWINGFNVSKDYMIGGAFQTIFISETYLHKLIDISPLRDDIKSWLQNISLTLIKLSKIPFRQIKMYDAMADLREMFENIEDFRQHRIFNKFGTWEDYLELERIMENSGDKIKIFQPVECYNFTTGLFDYYGSS</sequence>
<dbReference type="Proteomes" id="UP000593702">
    <property type="component" value="Segment"/>
</dbReference>
<organism evidence="1 2">
    <name type="scientific">Diachasmimorpha longicaudata entomopoxvirus</name>
    <dbReference type="NCBI Taxonomy" id="109981"/>
    <lineage>
        <taxon>Viruses</taxon>
        <taxon>Varidnaviria</taxon>
        <taxon>Bamfordvirae</taxon>
        <taxon>Nucleocytoviricota</taxon>
        <taxon>Pokkesviricetes</taxon>
        <taxon>Chitovirales</taxon>
        <taxon>Poxviridae</taxon>
        <taxon>Entomopoxvirinae</taxon>
        <taxon>Epsilonentomopoxvirus</taxon>
        <taxon>Epsilonentomopoxvirus dlongicaudata</taxon>
        <taxon>Diachasmimorpha entomopoxvirus</taxon>
    </lineage>
</organism>
<protein>
    <submittedName>
        <fullName evidence="1">Uncharacterized protein</fullName>
    </submittedName>
</protein>
<dbReference type="EMBL" id="KR095315">
    <property type="protein sequence ID" value="AKS26384.1"/>
    <property type="molecule type" value="Genomic_DNA"/>
</dbReference>